<dbReference type="RefSeq" id="WP_225239299.1">
    <property type="nucleotide sequence ID" value="NZ_JAHYBX010000005.1"/>
</dbReference>
<reference evidence="2 3" key="1">
    <citation type="submission" date="2021-07" db="EMBL/GenBank/DDBJ databases">
        <title>Characterization of Violacein-producing bacteria and related species.</title>
        <authorList>
            <person name="Wilson H.S."/>
            <person name="De Leon M.E."/>
        </authorList>
    </citation>
    <scope>NUCLEOTIDE SEQUENCE [LARGE SCALE GENOMIC DNA]</scope>
    <source>
        <strain evidence="2 3">HSC-2F05</strain>
    </source>
</reference>
<keyword evidence="3" id="KW-1185">Reference proteome</keyword>
<gene>
    <name evidence="2" type="ORF">LE190_14115</name>
</gene>
<evidence type="ECO:0000313" key="2">
    <source>
        <dbReference type="EMBL" id="MCA1857053.1"/>
    </source>
</evidence>
<feature type="transmembrane region" description="Helical" evidence="1">
    <location>
        <begin position="98"/>
        <end position="116"/>
    </location>
</feature>
<evidence type="ECO:0000256" key="1">
    <source>
        <dbReference type="SAM" id="Phobius"/>
    </source>
</evidence>
<feature type="transmembrane region" description="Helical" evidence="1">
    <location>
        <begin position="437"/>
        <end position="456"/>
    </location>
</feature>
<feature type="transmembrane region" description="Helical" evidence="1">
    <location>
        <begin position="30"/>
        <end position="49"/>
    </location>
</feature>
<feature type="transmembrane region" description="Helical" evidence="1">
    <location>
        <begin position="122"/>
        <end position="140"/>
    </location>
</feature>
<feature type="transmembrane region" description="Helical" evidence="1">
    <location>
        <begin position="55"/>
        <end position="73"/>
    </location>
</feature>
<feature type="transmembrane region" description="Helical" evidence="1">
    <location>
        <begin position="380"/>
        <end position="399"/>
    </location>
</feature>
<feature type="transmembrane region" description="Helical" evidence="1">
    <location>
        <begin position="177"/>
        <end position="198"/>
    </location>
</feature>
<feature type="transmembrane region" description="Helical" evidence="1">
    <location>
        <begin position="147"/>
        <end position="165"/>
    </location>
</feature>
<feature type="transmembrane region" description="Helical" evidence="1">
    <location>
        <begin position="352"/>
        <end position="374"/>
    </location>
</feature>
<keyword evidence="1" id="KW-0812">Transmembrane</keyword>
<dbReference type="EMBL" id="JAHYBX010000005">
    <property type="protein sequence ID" value="MCA1857053.1"/>
    <property type="molecule type" value="Genomic_DNA"/>
</dbReference>
<sequence length="475" mass="50143">MNAVLNARLRDYRMLWRAAVTHADPRMSGVIRWGAIVFAIVFAAAQTVNEGPREGLATLWTAASVLLLLNWAWRFMPGAMKLNTPVNAWLVPQMRQRLVELSCLVCLAGIAGFASAPHADTGALGFWLLWMVIFVVGIGLGAAGHRAAEPVITALCFTWFLVEWLPKDLGALLSHPVAVVLALPIHAGVIVVAVCAMFQQGGERHWEMVAKRLRWAAAAGQPDPLVEQVASKQTRGWYGRTLRRDSARRDGRRLALHALGPTHHLGESVAVLAILAVVVTCTGLFSTWRADREVTAGIGWLFACTLLAVPLLYSVRLARLQAELAAEQGLVRLAPAMPGEAAAFNVQLGRSLLLQGLASWALATGAALLLAALGAARPEALLRVLCVACIILPVVAAPLRNHASRTGSAAGVAATLLLASMVAGVILGLALNALSGIPALPVAALASIGLTVVAVVRGLRAMGHAPCAFPAGRID</sequence>
<feature type="transmembrane region" description="Helical" evidence="1">
    <location>
        <begin position="269"/>
        <end position="288"/>
    </location>
</feature>
<feature type="transmembrane region" description="Helical" evidence="1">
    <location>
        <begin position="411"/>
        <end position="431"/>
    </location>
</feature>
<keyword evidence="1" id="KW-1133">Transmembrane helix</keyword>
<feature type="transmembrane region" description="Helical" evidence="1">
    <location>
        <begin position="294"/>
        <end position="313"/>
    </location>
</feature>
<name>A0ABS7YCE9_9BURK</name>
<dbReference type="Proteomes" id="UP001198602">
    <property type="component" value="Unassembled WGS sequence"/>
</dbReference>
<comment type="caution">
    <text evidence="2">The sequence shown here is derived from an EMBL/GenBank/DDBJ whole genome shotgun (WGS) entry which is preliminary data.</text>
</comment>
<proteinExistence type="predicted"/>
<accession>A0ABS7YCE9</accession>
<evidence type="ECO:0000313" key="3">
    <source>
        <dbReference type="Proteomes" id="UP001198602"/>
    </source>
</evidence>
<protein>
    <submittedName>
        <fullName evidence="2">Uncharacterized protein</fullName>
    </submittedName>
</protein>
<organism evidence="2 3">
    <name type="scientific">Massilia hydrophila</name>
    <dbReference type="NCBI Taxonomy" id="3044279"/>
    <lineage>
        <taxon>Bacteria</taxon>
        <taxon>Pseudomonadati</taxon>
        <taxon>Pseudomonadota</taxon>
        <taxon>Betaproteobacteria</taxon>
        <taxon>Burkholderiales</taxon>
        <taxon>Oxalobacteraceae</taxon>
        <taxon>Telluria group</taxon>
        <taxon>Massilia</taxon>
    </lineage>
</organism>
<keyword evidence="1" id="KW-0472">Membrane</keyword>